<evidence type="ECO:0000256" key="1">
    <source>
        <dbReference type="ARBA" id="ARBA00004496"/>
    </source>
</evidence>
<name>A0ABM1N015_NICVS</name>
<evidence type="ECO:0000313" key="8">
    <source>
        <dbReference type="Proteomes" id="UP000695000"/>
    </source>
</evidence>
<dbReference type="InterPro" id="IPR002999">
    <property type="entry name" value="Tudor"/>
</dbReference>
<dbReference type="InterPro" id="IPR050621">
    <property type="entry name" value="Tudor_domain_containing"/>
</dbReference>
<dbReference type="Pfam" id="PF12872">
    <property type="entry name" value="OST-HTH"/>
    <property type="match status" value="1"/>
</dbReference>
<feature type="region of interest" description="Disordered" evidence="5">
    <location>
        <begin position="157"/>
        <end position="189"/>
    </location>
</feature>
<dbReference type="PANTHER" id="PTHR22948">
    <property type="entry name" value="TUDOR DOMAIN CONTAINING PROTEIN"/>
    <property type="match status" value="1"/>
</dbReference>
<proteinExistence type="predicted"/>
<keyword evidence="4" id="KW-0221">Differentiation</keyword>
<keyword evidence="8" id="KW-1185">Reference proteome</keyword>
<dbReference type="InterPro" id="IPR035437">
    <property type="entry name" value="SNase_OB-fold_sf"/>
</dbReference>
<feature type="compositionally biased region" description="Low complexity" evidence="5">
    <location>
        <begin position="177"/>
        <end position="188"/>
    </location>
</feature>
<dbReference type="RefSeq" id="XP_017780165.1">
    <property type="nucleotide sequence ID" value="XM_017924676.1"/>
</dbReference>
<dbReference type="PANTHER" id="PTHR22948:SF76">
    <property type="entry name" value="FI20010P1-RELATED"/>
    <property type="match status" value="1"/>
</dbReference>
<dbReference type="SMART" id="SM00333">
    <property type="entry name" value="TUDOR"/>
    <property type="match status" value="3"/>
</dbReference>
<feature type="domain" description="Tudor" evidence="6">
    <location>
        <begin position="934"/>
        <end position="993"/>
    </location>
</feature>
<evidence type="ECO:0000259" key="6">
    <source>
        <dbReference type="PROSITE" id="PS50304"/>
    </source>
</evidence>
<feature type="region of interest" description="Disordered" evidence="5">
    <location>
        <begin position="204"/>
        <end position="244"/>
    </location>
</feature>
<dbReference type="CDD" id="cd09972">
    <property type="entry name" value="LOTUS_TDRD_OSKAR"/>
    <property type="match status" value="1"/>
</dbReference>
<evidence type="ECO:0000313" key="9">
    <source>
        <dbReference type="RefSeq" id="XP_017780165.1"/>
    </source>
</evidence>
<keyword evidence="3" id="KW-0677">Repeat</keyword>
<evidence type="ECO:0000256" key="3">
    <source>
        <dbReference type="ARBA" id="ARBA00022737"/>
    </source>
</evidence>
<evidence type="ECO:0000259" key="7">
    <source>
        <dbReference type="PROSITE" id="PS51644"/>
    </source>
</evidence>
<evidence type="ECO:0000256" key="4">
    <source>
        <dbReference type="ARBA" id="ARBA00022871"/>
    </source>
</evidence>
<feature type="domain" description="HTH OST-type" evidence="7">
    <location>
        <begin position="5"/>
        <end position="77"/>
    </location>
</feature>
<dbReference type="Gene3D" id="3.30.420.610">
    <property type="entry name" value="LOTUS domain-like"/>
    <property type="match status" value="2"/>
</dbReference>
<reference evidence="9" key="1">
    <citation type="submission" date="2025-08" db="UniProtKB">
        <authorList>
            <consortium name="RefSeq"/>
        </authorList>
    </citation>
    <scope>IDENTIFICATION</scope>
    <source>
        <tissue evidence="9">Whole Larva</tissue>
    </source>
</reference>
<dbReference type="InterPro" id="IPR025605">
    <property type="entry name" value="OST-HTH/LOTUS_dom"/>
</dbReference>
<dbReference type="SUPFAM" id="SSF63748">
    <property type="entry name" value="Tudor/PWWP/MBT"/>
    <property type="match status" value="3"/>
</dbReference>
<dbReference type="Proteomes" id="UP000695000">
    <property type="component" value="Unplaced"/>
</dbReference>
<organism evidence="8 9">
    <name type="scientific">Nicrophorus vespilloides</name>
    <name type="common">Boreal carrion beetle</name>
    <dbReference type="NCBI Taxonomy" id="110193"/>
    <lineage>
        <taxon>Eukaryota</taxon>
        <taxon>Metazoa</taxon>
        <taxon>Ecdysozoa</taxon>
        <taxon>Arthropoda</taxon>
        <taxon>Hexapoda</taxon>
        <taxon>Insecta</taxon>
        <taxon>Pterygota</taxon>
        <taxon>Neoptera</taxon>
        <taxon>Endopterygota</taxon>
        <taxon>Coleoptera</taxon>
        <taxon>Polyphaga</taxon>
        <taxon>Staphyliniformia</taxon>
        <taxon>Silphidae</taxon>
        <taxon>Nicrophorinae</taxon>
        <taxon>Nicrophorus</taxon>
    </lineage>
</organism>
<dbReference type="Gene3D" id="2.30.30.140">
    <property type="match status" value="3"/>
</dbReference>
<accession>A0ABM1N015</accession>
<dbReference type="Gene3D" id="2.40.50.90">
    <property type="match status" value="2"/>
</dbReference>
<dbReference type="PROSITE" id="PS51644">
    <property type="entry name" value="HTH_OST"/>
    <property type="match status" value="1"/>
</dbReference>
<comment type="subcellular location">
    <subcellularLocation>
        <location evidence="1">Cytoplasm</location>
    </subcellularLocation>
</comment>
<evidence type="ECO:0000256" key="5">
    <source>
        <dbReference type="SAM" id="MobiDB-lite"/>
    </source>
</evidence>
<dbReference type="GeneID" id="108565291"/>
<sequence>MEKNLRAETIAGVRACLNSVKGKLELKDLANDYKKLMGCPIPFHKMGYSSLEEFLRNEQSLIVTGGPTGQIFIDAKGTEASAHITEMVAKQRPSKKKTIRLPPPNRNRNYVNYQAQAPNKWRPKNISNKWNTSFTNPLRQAAINHNQVVKINPVKQQAPAVGGPARISPDQHMKQINNNSNKNNNNHNFSQKDVFKISSEGFTKNRNFRDSSHENERNTHSAFTNGQKVPPKTPPPTSNRPPSLLQKRTQSIHNDIKENQKTDHRPAAEQKFHVSGDPVRDLHAFAKQRNLNEPIIKVITRQTKPHKPIFYDCQVKIDNSSFSSYPHDFKDEFSAKQYASKLALDALNHKFGTIKKRESLLLSNETDVLTRIPPLVMKHYHGIWSWQLEADYKDQYNELLPLNWLEVIDSSQTISVEAFGDKYVLRYCNPEDLLQKGKMSSLPLSYEVSIPTSYVEFVDQGLLLVEVTCAVSTKEVWCRQIQTQEYEAFLAMNTQMESVYNKENGSLSATSVIIGNYYVAWIDNFWYRVRVLECDDNDNIQCLLVDTGDDQKVPKKHMFHLELQFAKRQAQAFICRLAGLEELYEVSVASETLQKLEGRTFQLEPCLEEGEHAKYDPIRVVMYDIESGVSINDELISLISIENAQPVLDEASPNEVFISYADVEGNIYLQIHSKGYGMLLKLIKDLESSFLEDRSLLSSAEATVTSKNSAGRLYFYKNPEDKQYCRIKILEWSPNGQLYAQIYYVDYGLTSVIKMSESKLYLLDDLSSVVSKFPEQALKVRLDLEKIPSDFIKIFDALVPRNIGVLLRCVGKDKDQIMRVKLFVRVANAGLVSVTESINIELHNREQSNQKLEKFEKIISLNMEVPKGVPSSGNLKSPPLPMIGKYYDIRVPTAVNPWNFFVQPHDSTESLNKLMTKLQIACKDIHYGSLRLEDVIPGKIYASKYGGDGKWYRTSVMKVIHHGSISVFYCDFGYYANLSLQQLVPLKPEFLKLPYQAIKAKLSGIKPKQAKWTMDDCNFFQNEVCSKSFVSVLTSVEKDELYRCDTILGLKLIDTSTEVDIYIEDQLIKKGIAVKI</sequence>
<protein>
    <submittedName>
        <fullName evidence="9">Tudor domain-containing protein 7B isoform X1</fullName>
    </submittedName>
</protein>
<keyword evidence="2" id="KW-0963">Cytoplasm</keyword>
<feature type="compositionally biased region" description="Basic and acidic residues" evidence="5">
    <location>
        <begin position="207"/>
        <end position="219"/>
    </location>
</feature>
<evidence type="ECO:0000256" key="2">
    <source>
        <dbReference type="ARBA" id="ARBA00022490"/>
    </source>
</evidence>
<dbReference type="PROSITE" id="PS50304">
    <property type="entry name" value="TUDOR"/>
    <property type="match status" value="1"/>
</dbReference>
<dbReference type="Pfam" id="PF00567">
    <property type="entry name" value="TUDOR"/>
    <property type="match status" value="3"/>
</dbReference>
<dbReference type="InterPro" id="IPR041966">
    <property type="entry name" value="LOTUS-like"/>
</dbReference>
<dbReference type="Gene3D" id="3.30.160.20">
    <property type="match status" value="1"/>
</dbReference>
<gene>
    <name evidence="9" type="primary">LOC108565291</name>
</gene>
<dbReference type="CDD" id="cd20379">
    <property type="entry name" value="Tudor_dTUD-like"/>
    <property type="match status" value="2"/>
</dbReference>
<keyword evidence="4" id="KW-0744">Spermatogenesis</keyword>